<feature type="binding site" evidence="5">
    <location>
        <position position="42"/>
    </location>
    <ligand>
        <name>ATP</name>
        <dbReference type="ChEBI" id="CHEBI:30616"/>
    </ligand>
</feature>
<dbReference type="InterPro" id="IPR011047">
    <property type="entry name" value="Quinoprotein_ADH-like_sf"/>
</dbReference>
<dbReference type="CDD" id="cd14014">
    <property type="entry name" value="STKc_PknB_like"/>
    <property type="match status" value="1"/>
</dbReference>
<dbReference type="OrthoDB" id="4024873at2"/>
<dbReference type="PANTHER" id="PTHR43289:SF34">
    <property type="entry name" value="SERINE_THREONINE-PROTEIN KINASE YBDM-RELATED"/>
    <property type="match status" value="1"/>
</dbReference>
<keyword evidence="3 8" id="KW-0418">Kinase</keyword>
<dbReference type="InterPro" id="IPR008271">
    <property type="entry name" value="Ser/Thr_kinase_AS"/>
</dbReference>
<reference evidence="9" key="1">
    <citation type="submission" date="2014-09" db="EMBL/GenBank/DDBJ databases">
        <title>Whole genome shotgun sequence of Streptomyces sp. NBRC 110027.</title>
        <authorList>
            <person name="Komaki H."/>
            <person name="Ichikawa N."/>
            <person name="Katano-Makiyama Y."/>
            <person name="Hosoyama A."/>
            <person name="Hashimoto M."/>
            <person name="Uohara A."/>
            <person name="Kitahashi Y."/>
            <person name="Ohji S."/>
            <person name="Kimura A."/>
            <person name="Yamazoe A."/>
            <person name="Igarashi Y."/>
            <person name="Fujita N."/>
        </authorList>
    </citation>
    <scope>NUCLEOTIDE SEQUENCE [LARGE SCALE GENOMIC DNA]</scope>
    <source>
        <strain evidence="9">NBRC 110027</strain>
    </source>
</reference>
<dbReference type="InterPro" id="IPR017441">
    <property type="entry name" value="Protein_kinase_ATP_BS"/>
</dbReference>
<dbReference type="InterPro" id="IPR011009">
    <property type="entry name" value="Kinase-like_dom_sf"/>
</dbReference>
<accession>A0A0N7YLB9</accession>
<dbReference type="Gene3D" id="3.30.200.20">
    <property type="entry name" value="Phosphorylase Kinase, domain 1"/>
    <property type="match status" value="1"/>
</dbReference>
<dbReference type="InterPro" id="IPR000719">
    <property type="entry name" value="Prot_kinase_dom"/>
</dbReference>
<dbReference type="Gene3D" id="1.10.510.10">
    <property type="entry name" value="Transferase(Phosphotransferase) domain 1"/>
    <property type="match status" value="1"/>
</dbReference>
<evidence type="ECO:0000256" key="6">
    <source>
        <dbReference type="SAM" id="MobiDB-lite"/>
    </source>
</evidence>
<evidence type="ECO:0000313" key="9">
    <source>
        <dbReference type="Proteomes" id="UP000048965"/>
    </source>
</evidence>
<keyword evidence="1" id="KW-0808">Transferase</keyword>
<dbReference type="PANTHER" id="PTHR43289">
    <property type="entry name" value="MITOGEN-ACTIVATED PROTEIN KINASE KINASE KINASE 20-RELATED"/>
    <property type="match status" value="1"/>
</dbReference>
<comment type="caution">
    <text evidence="8">The sequence shown here is derived from an EMBL/GenBank/DDBJ whole genome shotgun (WGS) entry which is preliminary data.</text>
</comment>
<dbReference type="Pfam" id="PF00069">
    <property type="entry name" value="Pkinase"/>
    <property type="match status" value="1"/>
</dbReference>
<evidence type="ECO:0000313" key="8">
    <source>
        <dbReference type="EMBL" id="GAO08379.1"/>
    </source>
</evidence>
<dbReference type="PROSITE" id="PS50011">
    <property type="entry name" value="PROTEIN_KINASE_DOM"/>
    <property type="match status" value="1"/>
</dbReference>
<evidence type="ECO:0000256" key="2">
    <source>
        <dbReference type="ARBA" id="ARBA00022741"/>
    </source>
</evidence>
<dbReference type="GO" id="GO:0005524">
    <property type="term" value="F:ATP binding"/>
    <property type="evidence" value="ECO:0007669"/>
    <property type="project" value="UniProtKB-UniRule"/>
</dbReference>
<gene>
    <name evidence="8" type="ORF">TPA0598_04_00150</name>
</gene>
<dbReference type="SUPFAM" id="SSF50998">
    <property type="entry name" value="Quinoprotein alcohol dehydrogenase-like"/>
    <property type="match status" value="1"/>
</dbReference>
<evidence type="ECO:0000256" key="1">
    <source>
        <dbReference type="ARBA" id="ARBA00022679"/>
    </source>
</evidence>
<dbReference type="PROSITE" id="PS00108">
    <property type="entry name" value="PROTEIN_KINASE_ST"/>
    <property type="match status" value="1"/>
</dbReference>
<feature type="region of interest" description="Disordered" evidence="6">
    <location>
        <begin position="247"/>
        <end position="273"/>
    </location>
</feature>
<dbReference type="SMART" id="SM00564">
    <property type="entry name" value="PQQ"/>
    <property type="match status" value="6"/>
</dbReference>
<organism evidence="8 9">
    <name type="scientific">Streptomyces lydicamycinicus</name>
    <dbReference type="NCBI Taxonomy" id="1546107"/>
    <lineage>
        <taxon>Bacteria</taxon>
        <taxon>Bacillati</taxon>
        <taxon>Actinomycetota</taxon>
        <taxon>Actinomycetes</taxon>
        <taxon>Kitasatosporales</taxon>
        <taxon>Streptomycetaceae</taxon>
        <taxon>Streptomyces</taxon>
    </lineage>
</organism>
<dbReference type="Pfam" id="PF13360">
    <property type="entry name" value="PQQ_2"/>
    <property type="match status" value="2"/>
</dbReference>
<proteinExistence type="predicted"/>
<keyword evidence="9" id="KW-1185">Reference proteome</keyword>
<dbReference type="SUPFAM" id="SSF56112">
    <property type="entry name" value="Protein kinase-like (PK-like)"/>
    <property type="match status" value="1"/>
</dbReference>
<dbReference type="PROSITE" id="PS00107">
    <property type="entry name" value="PROTEIN_KINASE_ATP"/>
    <property type="match status" value="1"/>
</dbReference>
<protein>
    <submittedName>
        <fullName evidence="8">Serine/threonine-protein kinase</fullName>
    </submittedName>
</protein>
<feature type="domain" description="Protein kinase" evidence="7">
    <location>
        <begin position="15"/>
        <end position="270"/>
    </location>
</feature>
<dbReference type="InterPro" id="IPR015943">
    <property type="entry name" value="WD40/YVTN_repeat-like_dom_sf"/>
</dbReference>
<dbReference type="Gene3D" id="2.130.10.10">
    <property type="entry name" value="YVTN repeat-like/Quinoprotein amine dehydrogenase"/>
    <property type="match status" value="1"/>
</dbReference>
<dbReference type="Gene3D" id="2.40.128.630">
    <property type="match status" value="1"/>
</dbReference>
<dbReference type="EMBL" id="BBNO01000004">
    <property type="protein sequence ID" value="GAO08379.1"/>
    <property type="molecule type" value="Genomic_DNA"/>
</dbReference>
<feature type="region of interest" description="Disordered" evidence="6">
    <location>
        <begin position="315"/>
        <end position="354"/>
    </location>
</feature>
<name>A0A0N7YLB9_9ACTN</name>
<evidence type="ECO:0000256" key="5">
    <source>
        <dbReference type="PROSITE-ProRule" id="PRU10141"/>
    </source>
</evidence>
<reference evidence="8 9" key="2">
    <citation type="journal article" date="2015" name="Stand. Genomic Sci.">
        <title>Draft genome sequence of marine-derived Streptomyces sp. TP-A0598, a producer of anti-MRSA antibiotic lydicamycins.</title>
        <authorList>
            <person name="Komaki H."/>
            <person name="Ichikawa N."/>
            <person name="Hosoyama A."/>
            <person name="Fujita N."/>
            <person name="Igarashi Y."/>
        </authorList>
    </citation>
    <scope>NUCLEOTIDE SEQUENCE [LARGE SCALE GENOMIC DNA]</scope>
    <source>
        <strain evidence="8 9">NBRC 110027</strain>
    </source>
</reference>
<dbReference type="GO" id="GO:0004674">
    <property type="term" value="F:protein serine/threonine kinase activity"/>
    <property type="evidence" value="ECO:0007669"/>
    <property type="project" value="TreeGrafter"/>
</dbReference>
<sequence length="766" mass="79241">MKQLEAGDPRQIGPYTLLGRLGAGGMGAVYLGRARGRTVAVKVVRPDLAQDDAFRDRFQREVEAARLVSGAFTAPVVDADTRDELPWMATAFVVGVSLDQAVSTRGPLPEGVLWALTAGVAEALASVHDAGLIHRDLKPANVLLALDGPRVIDFGIARAVDGTALTSTGAIIGSAPYMSPEQAVGEALTSASDMFSLGSAIAFAAGGESLFGAGAAAGVLFRIVHTEPDLGAVPAGLRDLIASCLAKNPEDRPTPRQVSESVEREGHPIPSGGWLPEAVAADIIAVRAVMTTLPEPPPTRPFTHMAPVLGSAASGAAEPLPAAPDGSGPGHPEPGDPVAGHPEPDRPDPDRPWTSRRKLLLGLAGGTLAVAGAGTWLALSGTGQAGGGSGLRRPSGDDVPEATLAWKDRQSAACPQVISTHGVVVCPSLERVLALDDEGNTKWTVNGADHGLALSVQGSVPNVIAAVDDGHLYVAGVAMKSAAARSAVLAIDLTQGKAAWSATLDRPHTQGVLRFCGVLDGTAYLLGFGDGKDHGPSPVGYHVWALDLASRKTSWLYGEDADLLFSALPQRGDNALFAGATRVRALDAKGKVAWSKKTEPHTLDAAGRHFVLVDGGGRMSALDPATGKNLWTVPDIVPASLRGGGIATDKDGKVLYALWQDEDHGYSLGALDGGTGRTRWKVPLPADSKDSRAFGARLLCADGNLYRMGADSVVWACDPSNGKPRWKYTGMKGTDPTKLAWTAGDGRLCLSDPTATTVAALHANGA</sequence>
<dbReference type="InterPro" id="IPR002372">
    <property type="entry name" value="PQQ_rpt_dom"/>
</dbReference>
<dbReference type="RefSeq" id="WP_052718930.1">
    <property type="nucleotide sequence ID" value="NZ_BBNO01000004.1"/>
</dbReference>
<dbReference type="AlphaFoldDB" id="A0A0N7YLB9"/>
<feature type="compositionally biased region" description="Basic and acidic residues" evidence="6">
    <location>
        <begin position="342"/>
        <end position="353"/>
    </location>
</feature>
<keyword evidence="4 5" id="KW-0067">ATP-binding</keyword>
<evidence type="ECO:0000256" key="3">
    <source>
        <dbReference type="ARBA" id="ARBA00022777"/>
    </source>
</evidence>
<dbReference type="Proteomes" id="UP000048965">
    <property type="component" value="Unassembled WGS sequence"/>
</dbReference>
<dbReference type="SMART" id="SM00220">
    <property type="entry name" value="S_TKc"/>
    <property type="match status" value="1"/>
</dbReference>
<keyword evidence="2 5" id="KW-0547">Nucleotide-binding</keyword>
<evidence type="ECO:0000259" key="7">
    <source>
        <dbReference type="PROSITE" id="PS50011"/>
    </source>
</evidence>
<dbReference type="InterPro" id="IPR018391">
    <property type="entry name" value="PQQ_b-propeller_rpt"/>
</dbReference>
<evidence type="ECO:0000256" key="4">
    <source>
        <dbReference type="ARBA" id="ARBA00022840"/>
    </source>
</evidence>